<keyword evidence="2" id="KW-1185">Reference proteome</keyword>
<name>A0A562N495_9RHOB</name>
<sequence>MGRELRLEEPSQRQDAGAKVACITGDCCNPASWPAHWDMACIRCIFCPDDAEVMSRARAHGEFWVYDEIYYDDPYFDGKAWITRRFHGGGFAYDDGNGKKVVGLLRKVDCAAAAETIYHEMWHTAQPDTMTPNEKEFDAYYNTELWTIRKGLSGRNYLRMTDSYGNTLPDRDAITAYVNETYPQAVQPDGWIIDDYIKQPPQTREFNEATGEARWRPSREGDGLYAEAQKVSEANLEAAEFYCE</sequence>
<reference evidence="1 2" key="1">
    <citation type="journal article" date="2015" name="Stand. Genomic Sci.">
        <title>Genomic Encyclopedia of Bacterial and Archaeal Type Strains, Phase III: the genomes of soil and plant-associated and newly described type strains.</title>
        <authorList>
            <person name="Whitman W.B."/>
            <person name="Woyke T."/>
            <person name="Klenk H.P."/>
            <person name="Zhou Y."/>
            <person name="Lilburn T.G."/>
            <person name="Beck B.J."/>
            <person name="De Vos P."/>
            <person name="Vandamme P."/>
            <person name="Eisen J.A."/>
            <person name="Garrity G."/>
            <person name="Hugenholtz P."/>
            <person name="Kyrpides N.C."/>
        </authorList>
    </citation>
    <scope>NUCLEOTIDE SEQUENCE [LARGE SCALE GENOMIC DNA]</scope>
    <source>
        <strain evidence="1 2">CGMCC 1.5364</strain>
    </source>
</reference>
<dbReference type="RefSeq" id="WP_145400129.1">
    <property type="nucleotide sequence ID" value="NZ_VLKU01000021.1"/>
</dbReference>
<dbReference type="Proteomes" id="UP000316225">
    <property type="component" value="Unassembled WGS sequence"/>
</dbReference>
<comment type="caution">
    <text evidence="1">The sequence shown here is derived from an EMBL/GenBank/DDBJ whole genome shotgun (WGS) entry which is preliminary data.</text>
</comment>
<proteinExistence type="predicted"/>
<protein>
    <submittedName>
        <fullName evidence="1">Uncharacterized protein</fullName>
    </submittedName>
</protein>
<dbReference type="AlphaFoldDB" id="A0A562N495"/>
<gene>
    <name evidence="1" type="ORF">IQ24_03990</name>
</gene>
<dbReference type="OrthoDB" id="9204728at2"/>
<evidence type="ECO:0000313" key="2">
    <source>
        <dbReference type="Proteomes" id="UP000316225"/>
    </source>
</evidence>
<dbReference type="EMBL" id="VLKU01000021">
    <property type="protein sequence ID" value="TWI27022.1"/>
    <property type="molecule type" value="Genomic_DNA"/>
</dbReference>
<organism evidence="1 2">
    <name type="scientific">Paracoccus sulfuroxidans</name>
    <dbReference type="NCBI Taxonomy" id="384678"/>
    <lineage>
        <taxon>Bacteria</taxon>
        <taxon>Pseudomonadati</taxon>
        <taxon>Pseudomonadota</taxon>
        <taxon>Alphaproteobacteria</taxon>
        <taxon>Rhodobacterales</taxon>
        <taxon>Paracoccaceae</taxon>
        <taxon>Paracoccus</taxon>
    </lineage>
</organism>
<accession>A0A562N495</accession>
<evidence type="ECO:0000313" key="1">
    <source>
        <dbReference type="EMBL" id="TWI27022.1"/>
    </source>
</evidence>